<dbReference type="Gene3D" id="3.90.228.20">
    <property type="match status" value="1"/>
</dbReference>
<comment type="subcellular location">
    <subcellularLocation>
        <location evidence="10">Cytoplasm</location>
    </subcellularLocation>
</comment>
<comment type="catalytic activity">
    <reaction evidence="9 10">
        <text>oxaloacetate + ATP = phosphoenolpyruvate + ADP + CO2</text>
        <dbReference type="Rhea" id="RHEA:18617"/>
        <dbReference type="ChEBI" id="CHEBI:16452"/>
        <dbReference type="ChEBI" id="CHEBI:16526"/>
        <dbReference type="ChEBI" id="CHEBI:30616"/>
        <dbReference type="ChEBI" id="CHEBI:58702"/>
        <dbReference type="ChEBI" id="CHEBI:456216"/>
        <dbReference type="EC" id="4.1.1.49"/>
    </reaction>
</comment>
<feature type="binding site" evidence="10">
    <location>
        <position position="196"/>
    </location>
    <ligand>
        <name>Mn(2+)</name>
        <dbReference type="ChEBI" id="CHEBI:29035"/>
    </ligand>
</feature>
<dbReference type="PIRSF" id="PIRSF006294">
    <property type="entry name" value="PEP_crbxkin"/>
    <property type="match status" value="1"/>
</dbReference>
<dbReference type="Pfam" id="PF01293">
    <property type="entry name" value="PEPCK_ATP"/>
    <property type="match status" value="1"/>
</dbReference>
<dbReference type="CDD" id="cd00484">
    <property type="entry name" value="PEPCK_ATP"/>
    <property type="match status" value="1"/>
</dbReference>
<accession>A0A246BQJ9</accession>
<sequence length="532" mass="58085">MSLTASAPLADLGIKTATIHLNPGVDDLYAHATRLGEGVQAACGPLTVRTNKTGRSPKDRFIVEDDLTRDKVWWGGFNTPISGAVFDRLLDKMTRYAEGKELFVQQVYAGTDPRYRIGCRMVTEMAYHSLFIHNMFVRPTPAELADFHEDWTVLNIPSFRADPTLDGVRSDTFIIMNFTRRMIIAGGTQYAGENKKGIFGVLNFLLPDQGVMPMHCSANVGDDGDVALFFGLSGTGKTTLSADPSRHLIGDDEHGWTDSGIFNFEGGCYAKVIKLNPEAEPDIYRTTRTYGTVLENVVLDAGGQPDLNDGSLTENTRSAYPISQIPNVQPGSLGGHPRNVVFLTADAFGVLPPISRLSAEQTMYQFISGFTAKIPGTEDGVTEPSPTFSTCFGAPFMPRHPGEYARLLAQKVQDSGARVWLVNTGWTGGMYGTGQRMSIAHTRRLIHAALSGELDGATFEREPHFGLEIPTDVQGIPAGVLNPRDAWADPQAYDETARKLARMFRENFRRFEDGVDPAVTASMPDPDAAPQG</sequence>
<dbReference type="InterPro" id="IPR015994">
    <property type="entry name" value="PEPCK_ATP_CS"/>
</dbReference>
<keyword evidence="10" id="KW-0963">Cytoplasm</keyword>
<reference evidence="11 12" key="1">
    <citation type="submission" date="2017-05" db="EMBL/GenBank/DDBJ databases">
        <title>De novo genome assembly of Deniococcus indicus strain DR1.</title>
        <authorList>
            <person name="Chauhan D."/>
            <person name="Yennamalli R.M."/>
            <person name="Priyadarshini R."/>
        </authorList>
    </citation>
    <scope>NUCLEOTIDE SEQUENCE [LARGE SCALE GENOMIC DNA]</scope>
    <source>
        <strain evidence="11 12">DR1</strain>
    </source>
</reference>
<comment type="pathway">
    <text evidence="1 10">Carbohydrate biosynthesis; gluconeogenesis.</text>
</comment>
<evidence type="ECO:0000256" key="2">
    <source>
        <dbReference type="ARBA" id="ARBA00006052"/>
    </source>
</evidence>
<evidence type="ECO:0000256" key="8">
    <source>
        <dbReference type="ARBA" id="ARBA00023239"/>
    </source>
</evidence>
<feature type="binding site" evidence="10">
    <location>
        <begin position="231"/>
        <end position="239"/>
    </location>
    <ligand>
        <name>ATP</name>
        <dbReference type="ChEBI" id="CHEBI:30616"/>
    </ligand>
</feature>
<keyword evidence="12" id="KW-1185">Reference proteome</keyword>
<dbReference type="SUPFAM" id="SSF53795">
    <property type="entry name" value="PEP carboxykinase-like"/>
    <property type="match status" value="1"/>
</dbReference>
<comment type="caution">
    <text evidence="10">Lacks conserved residue(s) required for the propagation of feature annotation.</text>
</comment>
<gene>
    <name evidence="10" type="primary">pckA</name>
    <name evidence="11" type="ORF">CBQ26_06825</name>
</gene>
<dbReference type="EMBL" id="NHMK01000009">
    <property type="protein sequence ID" value="OWL97940.1"/>
    <property type="molecule type" value="Genomic_DNA"/>
</dbReference>
<dbReference type="GO" id="GO:0005524">
    <property type="term" value="F:ATP binding"/>
    <property type="evidence" value="ECO:0007669"/>
    <property type="project" value="UniProtKB-UniRule"/>
</dbReference>
<evidence type="ECO:0000256" key="4">
    <source>
        <dbReference type="ARBA" id="ARBA00022432"/>
    </source>
</evidence>
<feature type="binding site" evidence="10">
    <location>
        <position position="55"/>
    </location>
    <ligand>
        <name>substrate</name>
    </ligand>
</feature>
<dbReference type="EC" id="4.1.1.49" evidence="3 10"/>
<dbReference type="Gene3D" id="2.170.8.10">
    <property type="entry name" value="Phosphoenolpyruvate Carboxykinase, domain 2"/>
    <property type="match status" value="1"/>
</dbReference>
<evidence type="ECO:0000256" key="9">
    <source>
        <dbReference type="ARBA" id="ARBA00047371"/>
    </source>
</evidence>
<keyword evidence="10" id="KW-0464">Manganese</keyword>
<dbReference type="OrthoDB" id="9806325at2"/>
<dbReference type="InterPro" id="IPR008210">
    <property type="entry name" value="PEP_carboxykinase_N"/>
</dbReference>
<feature type="binding site" evidence="10">
    <location>
        <position position="280"/>
    </location>
    <ligand>
        <name>ATP</name>
        <dbReference type="ChEBI" id="CHEBI:30616"/>
    </ligand>
</feature>
<feature type="binding site" evidence="10">
    <location>
        <position position="215"/>
    </location>
    <ligand>
        <name>ATP</name>
        <dbReference type="ChEBI" id="CHEBI:30616"/>
    </ligand>
</feature>
<keyword evidence="7 10" id="KW-0067">ATP-binding</keyword>
<feature type="binding site" evidence="10">
    <location>
        <position position="252"/>
    </location>
    <ligand>
        <name>Mn(2+)</name>
        <dbReference type="ChEBI" id="CHEBI:29035"/>
    </ligand>
</feature>
<comment type="similarity">
    <text evidence="2 10">Belongs to the phosphoenolpyruvate carboxykinase (ATP) family.</text>
</comment>
<dbReference type="RefSeq" id="WP_088247788.1">
    <property type="nucleotide sequence ID" value="NZ_BNAM01000003.1"/>
</dbReference>
<evidence type="ECO:0000256" key="5">
    <source>
        <dbReference type="ARBA" id="ARBA00022741"/>
    </source>
</evidence>
<comment type="caution">
    <text evidence="11">The sequence shown here is derived from an EMBL/GenBank/DDBJ whole genome shotgun (WGS) entry which is preliminary data.</text>
</comment>
<keyword evidence="10" id="KW-0479">Metal-binding</keyword>
<evidence type="ECO:0000313" key="11">
    <source>
        <dbReference type="EMBL" id="OWL97940.1"/>
    </source>
</evidence>
<feature type="binding site" evidence="10">
    <location>
        <position position="196"/>
    </location>
    <ligand>
        <name>substrate</name>
    </ligand>
</feature>
<dbReference type="PANTHER" id="PTHR30031:SF0">
    <property type="entry name" value="PHOSPHOENOLPYRUVATE CARBOXYKINASE (ATP)"/>
    <property type="match status" value="1"/>
</dbReference>
<dbReference type="GO" id="GO:0006094">
    <property type="term" value="P:gluconeogenesis"/>
    <property type="evidence" value="ECO:0007669"/>
    <property type="project" value="UniProtKB-UniRule"/>
</dbReference>
<dbReference type="GO" id="GO:0005829">
    <property type="term" value="C:cytosol"/>
    <property type="evidence" value="ECO:0007669"/>
    <property type="project" value="TreeGrafter"/>
</dbReference>
<dbReference type="AlphaFoldDB" id="A0A246BQJ9"/>
<keyword evidence="11" id="KW-0670">Pyruvate</keyword>
<dbReference type="InterPro" id="IPR013035">
    <property type="entry name" value="PEP_carboxykinase_C"/>
</dbReference>
<feature type="binding site" evidence="10">
    <location>
        <position position="215"/>
    </location>
    <ligand>
        <name>Mn(2+)</name>
        <dbReference type="ChEBI" id="CHEBI:29035"/>
    </ligand>
</feature>
<feature type="binding site" evidence="10">
    <location>
        <position position="317"/>
    </location>
    <ligand>
        <name>ATP</name>
        <dbReference type="ChEBI" id="CHEBI:30616"/>
    </ligand>
</feature>
<evidence type="ECO:0000256" key="6">
    <source>
        <dbReference type="ARBA" id="ARBA00022793"/>
    </source>
</evidence>
<dbReference type="SUPFAM" id="SSF68923">
    <property type="entry name" value="PEP carboxykinase N-terminal domain"/>
    <property type="match status" value="1"/>
</dbReference>
<dbReference type="Proteomes" id="UP000197208">
    <property type="component" value="Unassembled WGS sequence"/>
</dbReference>
<dbReference type="Gene3D" id="3.40.449.10">
    <property type="entry name" value="Phosphoenolpyruvate Carboxykinase, domain 1"/>
    <property type="match status" value="1"/>
</dbReference>
<evidence type="ECO:0000256" key="10">
    <source>
        <dbReference type="HAMAP-Rule" id="MF_00453"/>
    </source>
</evidence>
<proteinExistence type="inferred from homology"/>
<evidence type="ECO:0000256" key="7">
    <source>
        <dbReference type="ARBA" id="ARBA00022840"/>
    </source>
</evidence>
<dbReference type="GO" id="GO:0046872">
    <property type="term" value="F:metal ion binding"/>
    <property type="evidence" value="ECO:0007669"/>
    <property type="project" value="UniProtKB-KW"/>
</dbReference>
<dbReference type="PANTHER" id="PTHR30031">
    <property type="entry name" value="PHOSPHOENOLPYRUVATE CARBOXYKINASE ATP"/>
    <property type="match status" value="1"/>
</dbReference>
<dbReference type="GO" id="GO:0016301">
    <property type="term" value="F:kinase activity"/>
    <property type="evidence" value="ECO:0007669"/>
    <property type="project" value="UniProtKB-KW"/>
</dbReference>
<keyword evidence="5 10" id="KW-0547">Nucleotide-binding</keyword>
<evidence type="ECO:0000313" key="12">
    <source>
        <dbReference type="Proteomes" id="UP000197208"/>
    </source>
</evidence>
<keyword evidence="8 10" id="KW-0456">Lyase</keyword>
<keyword evidence="4 10" id="KW-0312">Gluconeogenesis</keyword>
<protein>
    <recommendedName>
        <fullName evidence="3 10">Phosphoenolpyruvate carboxykinase (ATP)</fullName>
        <shortName evidence="10">PCK</shortName>
        <shortName evidence="10">PEP carboxykinase</shortName>
        <shortName evidence="10">PEPCK</shortName>
        <ecNumber evidence="3 10">4.1.1.49</ecNumber>
    </recommendedName>
</protein>
<dbReference type="HAMAP" id="MF_00453">
    <property type="entry name" value="PEPCK_ATP"/>
    <property type="match status" value="1"/>
</dbReference>
<dbReference type="NCBIfam" id="NF006820">
    <property type="entry name" value="PRK09344.1-2"/>
    <property type="match status" value="1"/>
</dbReference>
<feature type="binding site" evidence="10">
    <location>
        <position position="442"/>
    </location>
    <ligand>
        <name>ATP</name>
        <dbReference type="ChEBI" id="CHEBI:30616"/>
    </ligand>
</feature>
<keyword evidence="11" id="KW-0418">Kinase</keyword>
<feature type="binding site" evidence="10">
    <location>
        <position position="190"/>
    </location>
    <ligand>
        <name>substrate</name>
    </ligand>
</feature>
<evidence type="ECO:0000256" key="3">
    <source>
        <dbReference type="ARBA" id="ARBA00012363"/>
    </source>
</evidence>
<keyword evidence="11" id="KW-0808">Transferase</keyword>
<dbReference type="NCBIfam" id="TIGR00224">
    <property type="entry name" value="pckA"/>
    <property type="match status" value="1"/>
</dbReference>
<dbReference type="GO" id="GO:0004612">
    <property type="term" value="F:phosphoenolpyruvate carboxykinase (ATP) activity"/>
    <property type="evidence" value="ECO:0007669"/>
    <property type="project" value="UniProtKB-UniRule"/>
</dbReference>
<feature type="binding site" evidence="10">
    <location>
        <position position="196"/>
    </location>
    <ligand>
        <name>ATP</name>
        <dbReference type="ChEBI" id="CHEBI:30616"/>
    </ligand>
</feature>
<name>A0A246BQJ9_9DEIO</name>
<comment type="cofactor">
    <cofactor evidence="10">
        <name>Mn(2+)</name>
        <dbReference type="ChEBI" id="CHEBI:29035"/>
    </cofactor>
    <text evidence="10">Binds 1 Mn(2+) ion per subunit.</text>
</comment>
<keyword evidence="6 10" id="KW-0210">Decarboxylase</keyword>
<dbReference type="NCBIfam" id="NF006821">
    <property type="entry name" value="PRK09344.1-3"/>
    <property type="match status" value="1"/>
</dbReference>
<dbReference type="PROSITE" id="PS00532">
    <property type="entry name" value="PEPCK_ATP"/>
    <property type="match status" value="1"/>
</dbReference>
<organism evidence="11 12">
    <name type="scientific">Deinococcus indicus</name>
    <dbReference type="NCBI Taxonomy" id="223556"/>
    <lineage>
        <taxon>Bacteria</taxon>
        <taxon>Thermotogati</taxon>
        <taxon>Deinococcota</taxon>
        <taxon>Deinococci</taxon>
        <taxon>Deinococcales</taxon>
        <taxon>Deinococcaceae</taxon>
        <taxon>Deinococcus</taxon>
    </lineage>
</organism>
<feature type="binding site" evidence="10">
    <location>
        <position position="317"/>
    </location>
    <ligand>
        <name>substrate</name>
    </ligand>
</feature>
<evidence type="ECO:0000256" key="1">
    <source>
        <dbReference type="ARBA" id="ARBA00004742"/>
    </source>
</evidence>
<dbReference type="UniPathway" id="UPA00138"/>
<comment type="function">
    <text evidence="10">Involved in the gluconeogenesis. Catalyzes the conversion of oxaloacetate (OAA) to phosphoenolpyruvate (PEP) through direct phosphoryl transfer between the nucleoside triphosphate and OAA.</text>
</comment>
<dbReference type="InterPro" id="IPR001272">
    <property type="entry name" value="PEP_carboxykinase_ATP"/>
</dbReference>